<comment type="caution">
    <text evidence="1">The sequence shown here is derived from an EMBL/GenBank/DDBJ whole genome shotgun (WGS) entry which is preliminary data.</text>
</comment>
<dbReference type="SUPFAM" id="SSF52402">
    <property type="entry name" value="Adenine nucleotide alpha hydrolases-like"/>
    <property type="match status" value="1"/>
</dbReference>
<dbReference type="Proteomes" id="UP001271723">
    <property type="component" value="Unassembled WGS sequence"/>
</dbReference>
<evidence type="ECO:0000313" key="2">
    <source>
        <dbReference type="Proteomes" id="UP001271723"/>
    </source>
</evidence>
<protein>
    <recommendedName>
        <fullName evidence="3">Phosphoadenosine phosphosulphate reductase domain-containing protein</fullName>
    </recommendedName>
</protein>
<dbReference type="Gene3D" id="3.40.50.620">
    <property type="entry name" value="HUPs"/>
    <property type="match status" value="1"/>
</dbReference>
<sequence length="290" mass="32215">MLALSAQGILPKVDYAIFADTGWEPRAVYSHLDRLEREIAEPAGIPVLRVSSGNIREDALNPDHRFASMPLHVLNQDGRPGMTRRQCTGEYKIKPIKKKVRELLGHPYPQRIPKSTFVEQWVGISTDEFHRAKDADVQYMRNRHPLIELGWTRTECLHYLESIGLDNTPKSSCLGCPFHGNAQWRNIRDNSPGEWADVVAFDAAIRQGNARANASGNPLLGEAFLHRSRVPLSRAPIDHVTAAERAAMQPELPGTAAELEVLEQGVVDGCSPWACRGEVEAVQDDFGLAT</sequence>
<proteinExistence type="predicted"/>
<organism evidence="1 2">
    <name type="scientific">Streptomyces griseiscabiei</name>
    <dbReference type="NCBI Taxonomy" id="2993540"/>
    <lineage>
        <taxon>Bacteria</taxon>
        <taxon>Bacillati</taxon>
        <taxon>Actinomycetota</taxon>
        <taxon>Actinomycetes</taxon>
        <taxon>Kitasatosporales</taxon>
        <taxon>Streptomycetaceae</taxon>
        <taxon>Streptomyces</taxon>
    </lineage>
</organism>
<gene>
    <name evidence="1" type="ORF">PV517_05480</name>
</gene>
<evidence type="ECO:0000313" key="1">
    <source>
        <dbReference type="EMBL" id="MDX2908154.1"/>
    </source>
</evidence>
<accession>A0ABU4KYS8</accession>
<reference evidence="1 2" key="1">
    <citation type="journal article" date="2023" name="Microb. Genom.">
        <title>Mesoterricola silvestris gen. nov., sp. nov., Mesoterricola sediminis sp. nov., Geothrix oryzae sp. nov., Geothrix edaphica sp. nov., Geothrix rubra sp. nov., and Geothrix limicola sp. nov., six novel members of Acidobacteriota isolated from soils.</title>
        <authorList>
            <person name="Weisberg A.J."/>
            <person name="Pearce E."/>
            <person name="Kramer C.G."/>
            <person name="Chang J.H."/>
            <person name="Clarke C.R."/>
        </authorList>
    </citation>
    <scope>NUCLEOTIDE SEQUENCE [LARGE SCALE GENOMIC DNA]</scope>
    <source>
        <strain evidence="1 2">NRRL_B-2795</strain>
    </source>
</reference>
<dbReference type="EMBL" id="JARAVY010000002">
    <property type="protein sequence ID" value="MDX2908154.1"/>
    <property type="molecule type" value="Genomic_DNA"/>
</dbReference>
<keyword evidence="2" id="KW-1185">Reference proteome</keyword>
<evidence type="ECO:0008006" key="3">
    <source>
        <dbReference type="Google" id="ProtNLM"/>
    </source>
</evidence>
<dbReference type="RefSeq" id="WP_086761157.1">
    <property type="nucleotide sequence ID" value="NZ_JAGJBZ010000002.1"/>
</dbReference>
<dbReference type="InterPro" id="IPR014729">
    <property type="entry name" value="Rossmann-like_a/b/a_fold"/>
</dbReference>
<name>A0ABU4KYS8_9ACTN</name>